<dbReference type="EMBL" id="CAJNDS010001113">
    <property type="protein sequence ID" value="CAE7248222.1"/>
    <property type="molecule type" value="Genomic_DNA"/>
</dbReference>
<proteinExistence type="predicted"/>
<organism evidence="2 3">
    <name type="scientific">Symbiodinium natans</name>
    <dbReference type="NCBI Taxonomy" id="878477"/>
    <lineage>
        <taxon>Eukaryota</taxon>
        <taxon>Sar</taxon>
        <taxon>Alveolata</taxon>
        <taxon>Dinophyceae</taxon>
        <taxon>Suessiales</taxon>
        <taxon>Symbiodiniaceae</taxon>
        <taxon>Symbiodinium</taxon>
    </lineage>
</organism>
<keyword evidence="3" id="KW-1185">Reference proteome</keyword>
<evidence type="ECO:0000256" key="1">
    <source>
        <dbReference type="SAM" id="MobiDB-lite"/>
    </source>
</evidence>
<protein>
    <submittedName>
        <fullName evidence="2">Uncharacterized protein</fullName>
    </submittedName>
</protein>
<dbReference type="AlphaFoldDB" id="A0A812LNB1"/>
<evidence type="ECO:0000313" key="2">
    <source>
        <dbReference type="EMBL" id="CAE7248222.1"/>
    </source>
</evidence>
<reference evidence="2" key="1">
    <citation type="submission" date="2021-02" db="EMBL/GenBank/DDBJ databases">
        <authorList>
            <person name="Dougan E. K."/>
            <person name="Rhodes N."/>
            <person name="Thang M."/>
            <person name="Chan C."/>
        </authorList>
    </citation>
    <scope>NUCLEOTIDE SEQUENCE</scope>
</reference>
<accession>A0A812LNB1</accession>
<feature type="compositionally biased region" description="Polar residues" evidence="1">
    <location>
        <begin position="58"/>
        <end position="67"/>
    </location>
</feature>
<name>A0A812LNB1_9DINO</name>
<comment type="caution">
    <text evidence="2">The sequence shown here is derived from an EMBL/GenBank/DDBJ whole genome shotgun (WGS) entry which is preliminary data.</text>
</comment>
<gene>
    <name evidence="2" type="ORF">SNAT2548_LOCUS11990</name>
</gene>
<sequence length="85" mass="8894">MHIKPLESRESHRNSCAVPTRNLHDAVWEVSAGANDAGDAILHSVRYAKASERDHTSAGKSGQQPRSGNRAAAAAAAAAVTAYSL</sequence>
<evidence type="ECO:0000313" key="3">
    <source>
        <dbReference type="Proteomes" id="UP000604046"/>
    </source>
</evidence>
<dbReference type="Proteomes" id="UP000604046">
    <property type="component" value="Unassembled WGS sequence"/>
</dbReference>
<feature type="region of interest" description="Disordered" evidence="1">
    <location>
        <begin position="48"/>
        <end position="73"/>
    </location>
</feature>